<feature type="transmembrane region" description="Helical" evidence="1">
    <location>
        <begin position="12"/>
        <end position="33"/>
    </location>
</feature>
<dbReference type="GeneID" id="36337413"/>
<dbReference type="CTD" id="36337413"/>
<gene>
    <name evidence="2" type="ORF">EGR_01698</name>
</gene>
<evidence type="ECO:0000313" key="3">
    <source>
        <dbReference type="Proteomes" id="UP000019149"/>
    </source>
</evidence>
<keyword evidence="1" id="KW-0812">Transmembrane</keyword>
<dbReference type="KEGG" id="egl:EGR_01698"/>
<dbReference type="AlphaFoldDB" id="W6USK1"/>
<accession>W6USK1</accession>
<proteinExistence type="predicted"/>
<keyword evidence="1" id="KW-1133">Transmembrane helix</keyword>
<dbReference type="Proteomes" id="UP000019149">
    <property type="component" value="Unassembled WGS sequence"/>
</dbReference>
<protein>
    <submittedName>
        <fullName evidence="2">Uncharacterized protein</fullName>
    </submittedName>
</protein>
<organism evidence="2 3">
    <name type="scientific">Echinococcus granulosus</name>
    <name type="common">Hydatid tapeworm</name>
    <dbReference type="NCBI Taxonomy" id="6210"/>
    <lineage>
        <taxon>Eukaryota</taxon>
        <taxon>Metazoa</taxon>
        <taxon>Spiralia</taxon>
        <taxon>Lophotrochozoa</taxon>
        <taxon>Platyhelminthes</taxon>
        <taxon>Cestoda</taxon>
        <taxon>Eucestoda</taxon>
        <taxon>Cyclophyllidea</taxon>
        <taxon>Taeniidae</taxon>
        <taxon>Echinococcus</taxon>
        <taxon>Echinococcus granulosus group</taxon>
    </lineage>
</organism>
<dbReference type="EMBL" id="APAU02000006">
    <property type="protein sequence ID" value="EUB63616.1"/>
    <property type="molecule type" value="Genomic_DNA"/>
</dbReference>
<evidence type="ECO:0000313" key="2">
    <source>
        <dbReference type="EMBL" id="EUB63616.1"/>
    </source>
</evidence>
<keyword evidence="3" id="KW-1185">Reference proteome</keyword>
<comment type="caution">
    <text evidence="2">The sequence shown here is derived from an EMBL/GenBank/DDBJ whole genome shotgun (WGS) entry which is preliminary data.</text>
</comment>
<evidence type="ECO:0000256" key="1">
    <source>
        <dbReference type="SAM" id="Phobius"/>
    </source>
</evidence>
<keyword evidence="1" id="KW-0472">Membrane</keyword>
<reference evidence="2 3" key="1">
    <citation type="journal article" date="2013" name="Nat. Genet.">
        <title>The genome of the hydatid tapeworm Echinococcus granulosus.</title>
        <authorList>
            <person name="Zheng H."/>
            <person name="Zhang W."/>
            <person name="Zhang L."/>
            <person name="Zhang Z."/>
            <person name="Li J."/>
            <person name="Lu G."/>
            <person name="Zhu Y."/>
            <person name="Wang Y."/>
            <person name="Huang Y."/>
            <person name="Liu J."/>
            <person name="Kang H."/>
            <person name="Chen J."/>
            <person name="Wang L."/>
            <person name="Chen A."/>
            <person name="Yu S."/>
            <person name="Gao Z."/>
            <person name="Jin L."/>
            <person name="Gu W."/>
            <person name="Wang Z."/>
            <person name="Zhao L."/>
            <person name="Shi B."/>
            <person name="Wen H."/>
            <person name="Lin R."/>
            <person name="Jones M.K."/>
            <person name="Brejova B."/>
            <person name="Vinar T."/>
            <person name="Zhao G."/>
            <person name="McManus D.P."/>
            <person name="Chen Z."/>
            <person name="Zhou Y."/>
            <person name="Wang S."/>
        </authorList>
    </citation>
    <scope>NUCLEOTIDE SEQUENCE [LARGE SCALE GENOMIC DNA]</scope>
</reference>
<name>W6USK1_ECHGR</name>
<dbReference type="RefSeq" id="XP_024354812.1">
    <property type="nucleotide sequence ID" value="XM_024490947.1"/>
</dbReference>
<sequence>MFSFSNKECNKLKPVIFAQIFLLYLTAVTYNVWNVSEIPFLKSKLEPICFSDVALMKCAFFLLRTSVQHYEISKLGTSISNVGSADKVMFPSQKDSTSHSRLLSIVIVIVLNIKKTNITFCFFILQISIQTIFRIDFGPVYFCYHSSFPFLVRKLVSNESLPSEPSYDWQKNLNVLGYLCCPEGSQHLDYKHFCLSGKHGFGTGSSRNCAQMDKLLPKRFSRDLEKCCMFQTIFMNNG</sequence>
<feature type="transmembrane region" description="Helical" evidence="1">
    <location>
        <begin position="102"/>
        <end position="125"/>
    </location>
</feature>